<dbReference type="WBParaSite" id="mrna-Wban_02078">
    <property type="protein sequence ID" value="mrna-Wban_02078"/>
    <property type="gene ID" value="Wban_02078"/>
</dbReference>
<reference evidence="1" key="2">
    <citation type="journal article" date="2016" name="Mol. Ecol.">
        <title>Population genomics of the filarial nematode parasite Wuchereria bancrofti from mosquitoes.</title>
        <authorList>
            <person name="Small S.T."/>
            <person name="Reimer L.J."/>
            <person name="Tisch D.J."/>
            <person name="King C.L."/>
            <person name="Christensen B.M."/>
            <person name="Siba P.M."/>
            <person name="Kazura J.W."/>
            <person name="Serre D."/>
            <person name="Zimmerman P.A."/>
        </authorList>
    </citation>
    <scope>NUCLEOTIDE SEQUENCE</scope>
    <source>
        <strain evidence="1">pt0022</strain>
    </source>
</reference>
<reference evidence="1" key="1">
    <citation type="submission" date="2015-03" db="EMBL/GenBank/DDBJ databases">
        <title>Wuchereria bancrofti Genome Sequencing Papua New Guinea Strain.</title>
        <authorList>
            <person name="Small S.T."/>
            <person name="Serre D."/>
            <person name="Zimmerman P.A."/>
        </authorList>
    </citation>
    <scope>NUCLEOTIDE SEQUENCE [LARGE SCALE GENOMIC DNA]</scope>
    <source>
        <strain evidence="1">pt0022</strain>
    </source>
</reference>
<dbReference type="AlphaFoldDB" id="A0AAF5PKN5"/>
<organism evidence="1 2">
    <name type="scientific">Wuchereria bancrofti</name>
    <dbReference type="NCBI Taxonomy" id="6293"/>
    <lineage>
        <taxon>Eukaryota</taxon>
        <taxon>Metazoa</taxon>
        <taxon>Ecdysozoa</taxon>
        <taxon>Nematoda</taxon>
        <taxon>Chromadorea</taxon>
        <taxon>Rhabditida</taxon>
        <taxon>Spirurina</taxon>
        <taxon>Spiruromorpha</taxon>
        <taxon>Filarioidea</taxon>
        <taxon>Onchocercidae</taxon>
        <taxon>Wuchereria</taxon>
    </lineage>
</organism>
<reference evidence="2" key="3">
    <citation type="submission" date="2024-02" db="UniProtKB">
        <authorList>
            <consortium name="WormBaseParasite"/>
        </authorList>
    </citation>
    <scope>IDENTIFICATION</scope>
    <source>
        <strain evidence="2">pt0022</strain>
    </source>
</reference>
<protein>
    <submittedName>
        <fullName evidence="2">Uncharacterized protein</fullName>
    </submittedName>
</protein>
<dbReference type="Proteomes" id="UP000093561">
    <property type="component" value="Unassembled WGS sequence"/>
</dbReference>
<name>A0AAF5PKN5_WUCBA</name>
<evidence type="ECO:0000313" key="1">
    <source>
        <dbReference type="Proteomes" id="UP000093561"/>
    </source>
</evidence>
<sequence>MAIVVTIDTLDSLLCYLLLYVCLILDDLICEDFRIMAWLKTMSMTVIVWTPLRNIVVVGRYLITGC</sequence>
<proteinExistence type="predicted"/>
<accession>A0AAF5PKN5</accession>
<evidence type="ECO:0000313" key="2">
    <source>
        <dbReference type="WBParaSite" id="mrna-Wban_02078"/>
    </source>
</evidence>